<comment type="caution">
    <text evidence="2">The sequence shown here is derived from an EMBL/GenBank/DDBJ whole genome shotgun (WGS) entry which is preliminary data.</text>
</comment>
<dbReference type="EMBL" id="JAJTTA010000002">
    <property type="protein sequence ID" value="MCF0039148.1"/>
    <property type="molecule type" value="Genomic_DNA"/>
</dbReference>
<feature type="domain" description="Glyoxalase/fosfomycin resistance/dioxygenase" evidence="1">
    <location>
        <begin position="22"/>
        <end position="124"/>
    </location>
</feature>
<dbReference type="SUPFAM" id="SSF54593">
    <property type="entry name" value="Glyoxalase/Bleomycin resistance protein/Dihydroxybiphenyl dioxygenase"/>
    <property type="match status" value="1"/>
</dbReference>
<accession>A0A9X1P8E3</accession>
<reference evidence="2" key="1">
    <citation type="submission" date="2021-12" db="EMBL/GenBank/DDBJ databases">
        <title>Novel species in genus Dyadobacter.</title>
        <authorList>
            <person name="Ma C."/>
        </authorList>
    </citation>
    <scope>NUCLEOTIDE SEQUENCE</scope>
    <source>
        <strain evidence="2">CY399</strain>
    </source>
</reference>
<evidence type="ECO:0000313" key="3">
    <source>
        <dbReference type="Proteomes" id="UP001139700"/>
    </source>
</evidence>
<dbReference type="InterPro" id="IPR004360">
    <property type="entry name" value="Glyas_Fos-R_dOase_dom"/>
</dbReference>
<keyword evidence="3" id="KW-1185">Reference proteome</keyword>
<proteinExistence type="predicted"/>
<dbReference type="RefSeq" id="WP_234611627.1">
    <property type="nucleotide sequence ID" value="NZ_CP098806.1"/>
</dbReference>
<gene>
    <name evidence="2" type="ORF">LXM24_03555</name>
</gene>
<dbReference type="InterPro" id="IPR029068">
    <property type="entry name" value="Glyas_Bleomycin-R_OHBP_Dase"/>
</dbReference>
<dbReference type="PANTHER" id="PTHR34109">
    <property type="entry name" value="BNAUNNG04460D PROTEIN-RELATED"/>
    <property type="match status" value="1"/>
</dbReference>
<protein>
    <submittedName>
        <fullName evidence="2">VOC family protein</fullName>
    </submittedName>
</protein>
<organism evidence="2 3">
    <name type="scientific">Dyadobacter fanqingshengii</name>
    <dbReference type="NCBI Taxonomy" id="2906443"/>
    <lineage>
        <taxon>Bacteria</taxon>
        <taxon>Pseudomonadati</taxon>
        <taxon>Bacteroidota</taxon>
        <taxon>Cytophagia</taxon>
        <taxon>Cytophagales</taxon>
        <taxon>Spirosomataceae</taxon>
        <taxon>Dyadobacter</taxon>
    </lineage>
</organism>
<evidence type="ECO:0000313" key="2">
    <source>
        <dbReference type="EMBL" id="MCF0039148.1"/>
    </source>
</evidence>
<dbReference type="AlphaFoldDB" id="A0A9X1P8E3"/>
<dbReference type="Proteomes" id="UP001139700">
    <property type="component" value="Unassembled WGS sequence"/>
</dbReference>
<sequence>MSTVKIPNGHQAVMPYLMLDGAAKFKDFVTNVFNSAVSHTQFQDDNPNAIKHAEANISGSTIMFCDSRPEWPAQPANMFVYVENADDTYEKALAESGKSVMEPADQDYGRSCGVEDPCGNVWWITSVL</sequence>
<dbReference type="Gene3D" id="3.30.720.120">
    <property type="match status" value="1"/>
</dbReference>
<dbReference type="Pfam" id="PF00903">
    <property type="entry name" value="Glyoxalase"/>
    <property type="match status" value="1"/>
</dbReference>
<dbReference type="PANTHER" id="PTHR34109:SF1">
    <property type="entry name" value="VOC DOMAIN-CONTAINING PROTEIN"/>
    <property type="match status" value="1"/>
</dbReference>
<name>A0A9X1P8E3_9BACT</name>
<dbReference type="Gene3D" id="3.30.720.110">
    <property type="match status" value="1"/>
</dbReference>
<evidence type="ECO:0000259" key="1">
    <source>
        <dbReference type="Pfam" id="PF00903"/>
    </source>
</evidence>